<evidence type="ECO:0000256" key="2">
    <source>
        <dbReference type="ARBA" id="ARBA00022723"/>
    </source>
</evidence>
<dbReference type="OrthoDB" id="1470350at2759"/>
<reference evidence="6" key="2">
    <citation type="submission" date="2019-10" db="EMBL/GenBank/DDBJ databases">
        <authorList>
            <consortium name="NCBI Genome Project"/>
        </authorList>
    </citation>
    <scope>NUCLEOTIDE SEQUENCE</scope>
    <source>
        <strain evidence="6">NI907</strain>
    </source>
</reference>
<comment type="cofactor">
    <cofactor evidence="4">
        <name>heme</name>
        <dbReference type="ChEBI" id="CHEBI:30413"/>
    </cofactor>
</comment>
<dbReference type="Gene3D" id="1.10.630.10">
    <property type="entry name" value="Cytochrome P450"/>
    <property type="match status" value="1"/>
</dbReference>
<keyword evidence="1 4" id="KW-0349">Heme</keyword>
<evidence type="ECO:0000256" key="4">
    <source>
        <dbReference type="PIRSR" id="PIRSR602401-1"/>
    </source>
</evidence>
<keyword evidence="2 4" id="KW-0479">Metal-binding</keyword>
<dbReference type="Pfam" id="PF00067">
    <property type="entry name" value="p450"/>
    <property type="match status" value="1"/>
</dbReference>
<protein>
    <submittedName>
        <fullName evidence="6">Uncharacterized protein</fullName>
    </submittedName>
</protein>
<dbReference type="KEGG" id="pgri:PgNI_10928"/>
<organism evidence="5 6">
    <name type="scientific">Pyricularia grisea</name>
    <name type="common">Crabgrass-specific blast fungus</name>
    <name type="synonym">Magnaporthe grisea</name>
    <dbReference type="NCBI Taxonomy" id="148305"/>
    <lineage>
        <taxon>Eukaryota</taxon>
        <taxon>Fungi</taxon>
        <taxon>Dikarya</taxon>
        <taxon>Ascomycota</taxon>
        <taxon>Pezizomycotina</taxon>
        <taxon>Sordariomycetes</taxon>
        <taxon>Sordariomycetidae</taxon>
        <taxon>Magnaporthales</taxon>
        <taxon>Pyriculariaceae</taxon>
        <taxon>Pyricularia</taxon>
    </lineage>
</organism>
<dbReference type="PRINTS" id="PR00463">
    <property type="entry name" value="EP450I"/>
</dbReference>
<keyword evidence="5" id="KW-1185">Reference proteome</keyword>
<dbReference type="PANTHER" id="PTHR24305:SF87">
    <property type="entry name" value="CYTOCHROME P450 MONOOXYGENASE ALND-RELATED"/>
    <property type="match status" value="1"/>
</dbReference>
<dbReference type="Proteomes" id="UP000515153">
    <property type="component" value="Chromosome VII"/>
</dbReference>
<dbReference type="InterPro" id="IPR001128">
    <property type="entry name" value="Cyt_P450"/>
</dbReference>
<evidence type="ECO:0000313" key="6">
    <source>
        <dbReference type="RefSeq" id="XP_030979635.1"/>
    </source>
</evidence>
<dbReference type="InterPro" id="IPR050121">
    <property type="entry name" value="Cytochrome_P450_monoxygenase"/>
</dbReference>
<dbReference type="AlphaFoldDB" id="A0A6P8AXJ3"/>
<evidence type="ECO:0000256" key="1">
    <source>
        <dbReference type="ARBA" id="ARBA00022617"/>
    </source>
</evidence>
<dbReference type="InterPro" id="IPR002401">
    <property type="entry name" value="Cyt_P450_E_grp-I"/>
</dbReference>
<reference evidence="6" key="3">
    <citation type="submission" date="2025-08" db="UniProtKB">
        <authorList>
            <consortium name="RefSeq"/>
        </authorList>
    </citation>
    <scope>IDENTIFICATION</scope>
    <source>
        <strain evidence="6">NI907</strain>
    </source>
</reference>
<feature type="binding site" description="axial binding residue" evidence="4">
    <location>
        <position position="522"/>
    </location>
    <ligand>
        <name>heme</name>
        <dbReference type="ChEBI" id="CHEBI:30413"/>
    </ligand>
    <ligandPart>
        <name>Fe</name>
        <dbReference type="ChEBI" id="CHEBI:18248"/>
    </ligandPart>
</feature>
<dbReference type="CDD" id="cd00302">
    <property type="entry name" value="cytochrome_P450"/>
    <property type="match status" value="1"/>
</dbReference>
<gene>
    <name evidence="6" type="ORF">PgNI_10928</name>
</gene>
<dbReference type="FunFam" id="1.10.630.10:FF:000090">
    <property type="entry name" value="Cytochrome P450 monooxygenase"/>
    <property type="match status" value="1"/>
</dbReference>
<accession>A0A6P8AXJ3</accession>
<keyword evidence="3 4" id="KW-0408">Iron</keyword>
<reference evidence="5 6" key="1">
    <citation type="journal article" date="2019" name="Mol. Biol. Evol.">
        <title>Blast fungal genomes show frequent chromosomal changes, gene gains and losses, and effector gene turnover.</title>
        <authorList>
            <person name="Gomez Luciano L.B."/>
            <person name="Jason Tsai I."/>
            <person name="Chuma I."/>
            <person name="Tosa Y."/>
            <person name="Chen Y.H."/>
            <person name="Li J.Y."/>
            <person name="Li M.Y."/>
            <person name="Jade Lu M.Y."/>
            <person name="Nakayashiki H."/>
            <person name="Li W.H."/>
        </authorList>
    </citation>
    <scope>NUCLEOTIDE SEQUENCE [LARGE SCALE GENOMIC DNA]</scope>
    <source>
        <strain evidence="5 6">NI907</strain>
    </source>
</reference>
<sequence>MFISNYIVDETVNRSLLKHGSRVITVKTNSAMSERSFVTGLLSSQGSRHINLENISSLEGLKSRVGELFGIVEPRETTFHDRDGMQLHSLRDISKCKSSIEIRIAKVPIHLPPGPDPLPLVGNRLELYPDILGNVDRLCARYGGVIKTDNMGVVTYYTNDPVIARHVLREGEFFTKKTSDPAHPLHFMSNQEALFSCDSDSPAFGPSHRFIPPCMAPKAVRHYTPSVQRCIERAFYVLDAMSDGSLAFNVYQYMFKLAGQVIWKTVFNADLGHFDSIDAKPYKTIHHLGQYLALMKRVSLRPPWYGHLPFGDPRRMREARDLVWAGVGEAIERGSTGGKDLPLHEAALHATCLADYLQRAVDGEGKKLPREFLVSNCVILFGAGFVTSSSLLSWCIYALCQYDGVQERLLQELVDHGAAQGKAWTMDELNAMPYLDRFIKETQRMHNPSFQTARNARRDVVLPGGIMIPEGSVVIPTFPSLHRNPAYWDNPTRFDPDRWDTEVVKQLPRSAYTPFAAGSRGCIGFSLALLEVKMAMALLVYRYEFSDASLEPVVYDPEFLVVRPVNFYAIAKRRTSWPRPSSKGMDD</sequence>
<dbReference type="PANTHER" id="PTHR24305">
    <property type="entry name" value="CYTOCHROME P450"/>
    <property type="match status" value="1"/>
</dbReference>
<evidence type="ECO:0000256" key="3">
    <source>
        <dbReference type="ARBA" id="ARBA00023004"/>
    </source>
</evidence>
<name>A0A6P8AXJ3_PYRGI</name>
<dbReference type="GO" id="GO:0020037">
    <property type="term" value="F:heme binding"/>
    <property type="evidence" value="ECO:0007669"/>
    <property type="project" value="InterPro"/>
</dbReference>
<dbReference type="GO" id="GO:0016705">
    <property type="term" value="F:oxidoreductase activity, acting on paired donors, with incorporation or reduction of molecular oxygen"/>
    <property type="evidence" value="ECO:0007669"/>
    <property type="project" value="InterPro"/>
</dbReference>
<dbReference type="PRINTS" id="PR00385">
    <property type="entry name" value="P450"/>
</dbReference>
<dbReference type="GO" id="GO:0005506">
    <property type="term" value="F:iron ion binding"/>
    <property type="evidence" value="ECO:0007669"/>
    <property type="project" value="InterPro"/>
</dbReference>
<evidence type="ECO:0000313" key="5">
    <source>
        <dbReference type="Proteomes" id="UP000515153"/>
    </source>
</evidence>
<dbReference type="InterPro" id="IPR036396">
    <property type="entry name" value="Cyt_P450_sf"/>
</dbReference>
<dbReference type="SUPFAM" id="SSF48264">
    <property type="entry name" value="Cytochrome P450"/>
    <property type="match status" value="1"/>
</dbReference>
<dbReference type="RefSeq" id="XP_030979635.1">
    <property type="nucleotide sequence ID" value="XM_031130902.1"/>
</dbReference>
<proteinExistence type="predicted"/>
<dbReference type="GeneID" id="41965807"/>
<dbReference type="GO" id="GO:0004497">
    <property type="term" value="F:monooxygenase activity"/>
    <property type="evidence" value="ECO:0007669"/>
    <property type="project" value="InterPro"/>
</dbReference>